<evidence type="ECO:0000313" key="1">
    <source>
        <dbReference type="Proteomes" id="UP000790787"/>
    </source>
</evidence>
<keyword evidence="1" id="KW-1185">Reference proteome</keyword>
<proteinExistence type="predicted"/>
<dbReference type="RefSeq" id="XP_075103596.1">
    <property type="nucleotide sequence ID" value="XM_075247495.1"/>
</dbReference>
<dbReference type="Proteomes" id="UP000790787">
    <property type="component" value="Chromosome 24"/>
</dbReference>
<reference evidence="2" key="2">
    <citation type="submission" date="2025-08" db="UniProtKB">
        <authorList>
            <consortium name="RefSeq"/>
        </authorList>
    </citation>
    <scope>IDENTIFICATION</scope>
    <source>
        <tissue evidence="2">Leaf</tissue>
    </source>
</reference>
<name>A0AC58U284_TOBAC</name>
<accession>A0AC58U284</accession>
<organism evidence="1 2">
    <name type="scientific">Nicotiana tabacum</name>
    <name type="common">Common tobacco</name>
    <dbReference type="NCBI Taxonomy" id="4097"/>
    <lineage>
        <taxon>Eukaryota</taxon>
        <taxon>Viridiplantae</taxon>
        <taxon>Streptophyta</taxon>
        <taxon>Embryophyta</taxon>
        <taxon>Tracheophyta</taxon>
        <taxon>Spermatophyta</taxon>
        <taxon>Magnoliopsida</taxon>
        <taxon>eudicotyledons</taxon>
        <taxon>Gunneridae</taxon>
        <taxon>Pentapetalae</taxon>
        <taxon>asterids</taxon>
        <taxon>lamiids</taxon>
        <taxon>Solanales</taxon>
        <taxon>Solanaceae</taxon>
        <taxon>Nicotianoideae</taxon>
        <taxon>Nicotianeae</taxon>
        <taxon>Nicotiana</taxon>
    </lineage>
</organism>
<evidence type="ECO:0000313" key="2">
    <source>
        <dbReference type="RefSeq" id="XP_075103596.1"/>
    </source>
</evidence>
<gene>
    <name evidence="2" type="primary">LOC142178165</name>
</gene>
<protein>
    <submittedName>
        <fullName evidence="2">Uncharacterized protein LOC142178165</fullName>
    </submittedName>
</protein>
<sequence length="180" mass="20696">MPLTNNEAEYEALVARLELDRGLGSDVIEVKCDSQLVVNQVYGNFDTKEERLQQYLSKVQALLSQFREWSIIHIPREQNMEADALSKLGLSTEMKGSDFGVVVQQLHSVLDVDGYCEFNSINLIWDWRNEFVEYLRHEKLHKDPKASQTLRTKAAHYCLVDGQLYRRSFQGPLARCLGTS</sequence>
<reference evidence="1" key="1">
    <citation type="journal article" date="2014" name="Nat. Commun.">
        <title>The tobacco genome sequence and its comparison with those of tomato and potato.</title>
        <authorList>
            <person name="Sierro N."/>
            <person name="Battey J.N."/>
            <person name="Ouadi S."/>
            <person name="Bakaher N."/>
            <person name="Bovet L."/>
            <person name="Willig A."/>
            <person name="Goepfert S."/>
            <person name="Peitsch M.C."/>
            <person name="Ivanov N.V."/>
        </authorList>
    </citation>
    <scope>NUCLEOTIDE SEQUENCE [LARGE SCALE GENOMIC DNA]</scope>
</reference>